<evidence type="ECO:0000256" key="2">
    <source>
        <dbReference type="ARBA" id="ARBA00023002"/>
    </source>
</evidence>
<proteinExistence type="predicted"/>
<sequence>MKHNVSFDFSGRHVVVFGGTTGINLGIAQAYARQGAKVTVASRKAPNVESAAATLGPNGFGVIADVRDDEAVGAALAQAVARHGPIDVLVSGAAGNFLAAAADMSSNAFKVVVDIDLQGSFHVARRALEHLRKPGASLIFITAPQSVVPMAYQAHVCAAKAGVDQLTRVLAIEWGALGVRVNGISPGPIAGTEGMKRLAPQGPEGDALVRDMVPLGRMGTPEDIAQLAMFLGSDAAAYVSGTVIACDGGAQGQLTPMVTAAARLAQTAGA</sequence>
<dbReference type="InterPro" id="IPR002347">
    <property type="entry name" value="SDR_fam"/>
</dbReference>
<organism evidence="3 4">
    <name type="scientific">Ottowia flava</name>
    <dbReference type="NCBI Taxonomy" id="2675430"/>
    <lineage>
        <taxon>Bacteria</taxon>
        <taxon>Pseudomonadati</taxon>
        <taxon>Pseudomonadota</taxon>
        <taxon>Betaproteobacteria</taxon>
        <taxon>Burkholderiales</taxon>
        <taxon>Comamonadaceae</taxon>
        <taxon>Ottowia</taxon>
    </lineage>
</organism>
<keyword evidence="2" id="KW-0560">Oxidoreductase</keyword>
<dbReference type="Gene3D" id="3.40.50.720">
    <property type="entry name" value="NAD(P)-binding Rossmann-like Domain"/>
    <property type="match status" value="1"/>
</dbReference>
<dbReference type="PRINTS" id="PR00081">
    <property type="entry name" value="GDHRDH"/>
</dbReference>
<dbReference type="InterPro" id="IPR036291">
    <property type="entry name" value="NAD(P)-bd_dom_sf"/>
</dbReference>
<evidence type="ECO:0000313" key="4">
    <source>
        <dbReference type="Proteomes" id="UP001597304"/>
    </source>
</evidence>
<evidence type="ECO:0000256" key="1">
    <source>
        <dbReference type="ARBA" id="ARBA00022857"/>
    </source>
</evidence>
<gene>
    <name evidence="3" type="ORF">ACFSF0_06455</name>
</gene>
<accession>A0ABW4KRZ1</accession>
<dbReference type="Proteomes" id="UP001597304">
    <property type="component" value="Unassembled WGS sequence"/>
</dbReference>
<protein>
    <submittedName>
        <fullName evidence="3">SDR family oxidoreductase</fullName>
    </submittedName>
</protein>
<reference evidence="4" key="1">
    <citation type="journal article" date="2019" name="Int. J. Syst. Evol. Microbiol.">
        <title>The Global Catalogue of Microorganisms (GCM) 10K type strain sequencing project: providing services to taxonomists for standard genome sequencing and annotation.</title>
        <authorList>
            <consortium name="The Broad Institute Genomics Platform"/>
            <consortium name="The Broad Institute Genome Sequencing Center for Infectious Disease"/>
            <person name="Wu L."/>
            <person name="Ma J."/>
        </authorList>
    </citation>
    <scope>NUCLEOTIDE SEQUENCE [LARGE SCALE GENOMIC DNA]</scope>
    <source>
        <strain evidence="4">LMG 29247</strain>
    </source>
</reference>
<dbReference type="PANTHER" id="PTHR43296:SF2">
    <property type="entry name" value="PEROXISOMAL 2,4-DIENOYL-COA REDUCTASE [(3E)-ENOYL-COA-PRODUCING]"/>
    <property type="match status" value="1"/>
</dbReference>
<dbReference type="RefSeq" id="WP_147911993.1">
    <property type="nucleotide sequence ID" value="NZ_JBHUEJ010000015.1"/>
</dbReference>
<dbReference type="InterPro" id="IPR045017">
    <property type="entry name" value="DECR2-like"/>
</dbReference>
<dbReference type="Pfam" id="PF13561">
    <property type="entry name" value="adh_short_C2"/>
    <property type="match status" value="1"/>
</dbReference>
<keyword evidence="1" id="KW-0521">NADP</keyword>
<dbReference type="PANTHER" id="PTHR43296">
    <property type="entry name" value="PEROXISOMAL 2,4-DIENOYL-COA REDUCTASE"/>
    <property type="match status" value="1"/>
</dbReference>
<dbReference type="EMBL" id="JBHUEJ010000015">
    <property type="protein sequence ID" value="MFD1710238.1"/>
    <property type="molecule type" value="Genomic_DNA"/>
</dbReference>
<name>A0ABW4KRZ1_9BURK</name>
<dbReference type="SUPFAM" id="SSF51735">
    <property type="entry name" value="NAD(P)-binding Rossmann-fold domains"/>
    <property type="match status" value="1"/>
</dbReference>
<comment type="caution">
    <text evidence="3">The sequence shown here is derived from an EMBL/GenBank/DDBJ whole genome shotgun (WGS) entry which is preliminary data.</text>
</comment>
<dbReference type="NCBIfam" id="NF005752">
    <property type="entry name" value="PRK07576.1"/>
    <property type="match status" value="1"/>
</dbReference>
<keyword evidence="4" id="KW-1185">Reference proteome</keyword>
<evidence type="ECO:0000313" key="3">
    <source>
        <dbReference type="EMBL" id="MFD1710238.1"/>
    </source>
</evidence>